<dbReference type="InterPro" id="IPR058240">
    <property type="entry name" value="rSAM_sf"/>
</dbReference>
<keyword evidence="5" id="KW-0411">Iron-sulfur</keyword>
<dbReference type="PROSITE" id="PS51918">
    <property type="entry name" value="RADICAL_SAM"/>
    <property type="match status" value="1"/>
</dbReference>
<dbReference type="Proteomes" id="UP001385389">
    <property type="component" value="Chromosome"/>
</dbReference>
<evidence type="ECO:0000259" key="7">
    <source>
        <dbReference type="PROSITE" id="PS51918"/>
    </source>
</evidence>
<dbReference type="PANTHER" id="PTHR11228:SF7">
    <property type="entry name" value="PQQA PEPTIDE CYCLASE"/>
    <property type="match status" value="1"/>
</dbReference>
<organism evidence="8 9">
    <name type="scientific">Pseudodesulfovibrio methanolicus</name>
    <dbReference type="NCBI Taxonomy" id="3126690"/>
    <lineage>
        <taxon>Bacteria</taxon>
        <taxon>Pseudomonadati</taxon>
        <taxon>Thermodesulfobacteriota</taxon>
        <taxon>Desulfovibrionia</taxon>
        <taxon>Desulfovibrionales</taxon>
        <taxon>Desulfovibrionaceae</taxon>
    </lineage>
</organism>
<keyword evidence="2" id="KW-0949">S-adenosyl-L-methionine</keyword>
<protein>
    <submittedName>
        <fullName evidence="8">Radical SAM protein</fullName>
    </submittedName>
</protein>
<dbReference type="InterPro" id="IPR013785">
    <property type="entry name" value="Aldolase_TIM"/>
</dbReference>
<dbReference type="SUPFAM" id="SSF48452">
    <property type="entry name" value="TPR-like"/>
    <property type="match status" value="1"/>
</dbReference>
<dbReference type="PROSITE" id="PS50005">
    <property type="entry name" value="TPR"/>
    <property type="match status" value="1"/>
</dbReference>
<evidence type="ECO:0000256" key="2">
    <source>
        <dbReference type="ARBA" id="ARBA00022691"/>
    </source>
</evidence>
<dbReference type="SFLD" id="SFLDS00029">
    <property type="entry name" value="Radical_SAM"/>
    <property type="match status" value="1"/>
</dbReference>
<proteinExistence type="predicted"/>
<name>A0ABZ2J1C2_9BACT</name>
<dbReference type="PANTHER" id="PTHR11228">
    <property type="entry name" value="RADICAL SAM DOMAIN PROTEIN"/>
    <property type="match status" value="1"/>
</dbReference>
<evidence type="ECO:0000313" key="8">
    <source>
        <dbReference type="EMBL" id="WWX22906.1"/>
    </source>
</evidence>
<dbReference type="InterPro" id="IPR007197">
    <property type="entry name" value="rSAM"/>
</dbReference>
<evidence type="ECO:0000256" key="4">
    <source>
        <dbReference type="ARBA" id="ARBA00023004"/>
    </source>
</evidence>
<reference evidence="8 9" key="1">
    <citation type="submission" date="2024-03" db="EMBL/GenBank/DDBJ databases">
        <title>Phenotype and Genome Characterization of a Sulfate-Reducing Bacterium Pseudodesulfovibrio sp. strain 5S69, isolated from Petroleum Reservoir in Tatarstan (Russia).</title>
        <authorList>
            <person name="Bidzhieva S.K."/>
            <person name="Kadnikov V."/>
            <person name="Tourova T.P."/>
            <person name="Samigullina S.R."/>
            <person name="Sokolova D.S."/>
            <person name="Poltaraus A.B."/>
            <person name="Avtukh A.N."/>
            <person name="Tereshina V.M."/>
            <person name="Mardanov A.V."/>
            <person name="Nazina T.N."/>
        </authorList>
    </citation>
    <scope>NUCLEOTIDE SEQUENCE [LARGE SCALE GENOMIC DNA]</scope>
    <source>
        <strain evidence="8 9">5S69</strain>
    </source>
</reference>
<keyword evidence="9" id="KW-1185">Reference proteome</keyword>
<dbReference type="Gene3D" id="1.25.40.10">
    <property type="entry name" value="Tetratricopeptide repeat domain"/>
    <property type="match status" value="1"/>
</dbReference>
<dbReference type="Gene3D" id="3.20.20.70">
    <property type="entry name" value="Aldolase class I"/>
    <property type="match status" value="1"/>
</dbReference>
<evidence type="ECO:0000313" key="9">
    <source>
        <dbReference type="Proteomes" id="UP001385389"/>
    </source>
</evidence>
<dbReference type="Pfam" id="PF04055">
    <property type="entry name" value="Radical_SAM"/>
    <property type="match status" value="1"/>
</dbReference>
<sequence length="371" mass="41125">MNVPCNTLIWNMTRKCNFRCEYCYFPHDNTPVTETLDAARIKDFLDGTGETWKVGLTGGEPFIYPGIVDVCETLTQTHVIGIDTNLSVSSKVREFAQRIDPKRVHNLYVALHIEERERIKGVDAFIQNAQLLLDKGFEIIVNYVVHPTLEARFHEDVAFFAGHGIRITPRPFRGSFEGRRYPEAYGDRARAIFADHPEQGRKVAFNFEGLPCSAGRTLLRMEPDGTIFRCPGDKTVLGNVMDEVSLYEGCPPCTKKRCPCRGLDHVQLSDAQAALVEGVQFAVVAENDASLTAFERAMAVSPGHPCGENNLGVLAWRRGDAAAAVRRFERALKARPDNPLYAANLDGARADAPDFDPGICLDVNADADAPR</sequence>
<dbReference type="RefSeq" id="WP_338668622.1">
    <property type="nucleotide sequence ID" value="NZ_CP146609.1"/>
</dbReference>
<dbReference type="SFLD" id="SFLDG01067">
    <property type="entry name" value="SPASM/twitch_domain_containing"/>
    <property type="match status" value="1"/>
</dbReference>
<dbReference type="InterPro" id="IPR050377">
    <property type="entry name" value="Radical_SAM_PqqE_MftC-like"/>
</dbReference>
<dbReference type="InterPro" id="IPR011990">
    <property type="entry name" value="TPR-like_helical_dom_sf"/>
</dbReference>
<feature type="domain" description="Radical SAM core" evidence="7">
    <location>
        <begin position="2"/>
        <end position="208"/>
    </location>
</feature>
<keyword evidence="4" id="KW-0408">Iron</keyword>
<evidence type="ECO:0000256" key="3">
    <source>
        <dbReference type="ARBA" id="ARBA00022723"/>
    </source>
</evidence>
<keyword evidence="6" id="KW-0802">TPR repeat</keyword>
<accession>A0ABZ2J1C2</accession>
<evidence type="ECO:0000256" key="5">
    <source>
        <dbReference type="ARBA" id="ARBA00023014"/>
    </source>
</evidence>
<dbReference type="SUPFAM" id="SSF102114">
    <property type="entry name" value="Radical SAM enzymes"/>
    <property type="match status" value="1"/>
</dbReference>
<dbReference type="InterPro" id="IPR019734">
    <property type="entry name" value="TPR_rpt"/>
</dbReference>
<feature type="repeat" description="TPR" evidence="6">
    <location>
        <begin position="305"/>
        <end position="338"/>
    </location>
</feature>
<dbReference type="CDD" id="cd01335">
    <property type="entry name" value="Radical_SAM"/>
    <property type="match status" value="1"/>
</dbReference>
<gene>
    <name evidence="8" type="ORF">V8V93_01610</name>
</gene>
<keyword evidence="3" id="KW-0479">Metal-binding</keyword>
<dbReference type="EMBL" id="CP146609">
    <property type="protein sequence ID" value="WWX22906.1"/>
    <property type="molecule type" value="Genomic_DNA"/>
</dbReference>
<comment type="cofactor">
    <cofactor evidence="1">
        <name>[4Fe-4S] cluster</name>
        <dbReference type="ChEBI" id="CHEBI:49883"/>
    </cofactor>
</comment>
<evidence type="ECO:0000256" key="1">
    <source>
        <dbReference type="ARBA" id="ARBA00001966"/>
    </source>
</evidence>
<evidence type="ECO:0000256" key="6">
    <source>
        <dbReference type="PROSITE-ProRule" id="PRU00339"/>
    </source>
</evidence>